<reference evidence="3" key="1">
    <citation type="journal article" date="2019" name="Int. J. Syst. Evol. Microbiol.">
        <title>The Global Catalogue of Microorganisms (GCM) 10K type strain sequencing project: providing services to taxonomists for standard genome sequencing and annotation.</title>
        <authorList>
            <consortium name="The Broad Institute Genomics Platform"/>
            <consortium name="The Broad Institute Genome Sequencing Center for Infectious Disease"/>
            <person name="Wu L."/>
            <person name="Ma J."/>
        </authorList>
    </citation>
    <scope>NUCLEOTIDE SEQUENCE [LARGE SCALE GENOMIC DNA]</scope>
    <source>
        <strain evidence="3">KLKA75</strain>
    </source>
</reference>
<accession>A0ABV9U4V7</accession>
<evidence type="ECO:0000313" key="3">
    <source>
        <dbReference type="Proteomes" id="UP001595872"/>
    </source>
</evidence>
<evidence type="ECO:0000313" key="2">
    <source>
        <dbReference type="EMBL" id="MFC4911525.1"/>
    </source>
</evidence>
<keyword evidence="3" id="KW-1185">Reference proteome</keyword>
<proteinExistence type="predicted"/>
<feature type="signal peptide" evidence="1">
    <location>
        <begin position="1"/>
        <end position="30"/>
    </location>
</feature>
<dbReference type="Gene3D" id="2.50.20.10">
    <property type="entry name" value="Lipoprotein localisation LolA/LolB/LppX"/>
    <property type="match status" value="1"/>
</dbReference>
<comment type="caution">
    <text evidence="2">The sequence shown here is derived from an EMBL/GenBank/DDBJ whole genome shotgun (WGS) entry which is preliminary data.</text>
</comment>
<evidence type="ECO:0008006" key="4">
    <source>
        <dbReference type="Google" id="ProtNLM"/>
    </source>
</evidence>
<dbReference type="RefSeq" id="WP_378260515.1">
    <property type="nucleotide sequence ID" value="NZ_JBHSIT010000009.1"/>
</dbReference>
<keyword evidence="1" id="KW-0732">Signal</keyword>
<dbReference type="Proteomes" id="UP001595872">
    <property type="component" value="Unassembled WGS sequence"/>
</dbReference>
<feature type="chain" id="PRO_5046399327" description="MucB/RseB N-terminal domain-containing protein" evidence="1">
    <location>
        <begin position="31"/>
        <end position="385"/>
    </location>
</feature>
<gene>
    <name evidence="2" type="ORF">ACFPCY_29775</name>
</gene>
<protein>
    <recommendedName>
        <fullName evidence="4">MucB/RseB N-terminal domain-containing protein</fullName>
    </recommendedName>
</protein>
<name>A0ABV9U4V7_9ACTN</name>
<evidence type="ECO:0000256" key="1">
    <source>
        <dbReference type="SAM" id="SignalP"/>
    </source>
</evidence>
<dbReference type="EMBL" id="JBHSIT010000009">
    <property type="protein sequence ID" value="MFC4911525.1"/>
    <property type="molecule type" value="Genomic_DNA"/>
</dbReference>
<organism evidence="2 3">
    <name type="scientific">Actinomadura gamaensis</name>
    <dbReference type="NCBI Taxonomy" id="1763541"/>
    <lineage>
        <taxon>Bacteria</taxon>
        <taxon>Bacillati</taxon>
        <taxon>Actinomycetota</taxon>
        <taxon>Actinomycetes</taxon>
        <taxon>Streptosporangiales</taxon>
        <taxon>Thermomonosporaceae</taxon>
        <taxon>Actinomadura</taxon>
    </lineage>
</organism>
<sequence length="385" mass="40663">MSVVRREARRRWAVVVAFVAALCATPVALAAIPAPSSGRAPAELLRRALASGGRAHEGLIEVSGSLGLPDLPGLDETTGPLHGTSRLRTWYDGARRWRVAELSTTGERDYLTNGDSLDVWDYERNQLTRIVGRPAVRLPNASDLTPPSLGRRLLGLVRAHDKVTALKARRVAGRPADGVRVTTSDQETTIGAVDLWLDPSSGVPLEVHVLARGATRPALSTRFLEFAARRPAAAEVAPRPARGLMRGTVDAPDLLSRLVTFTNLRLPDTLAGRAAMPGTASVASIRGYQGGFASLAVAPLPPHYGQRLVGAAQDAGAAITPLRTSAPANRNAGERSAIAHSGEYLMLTTPLLNAMLFHADAGTTFLLVGAVRPDVLQAAAAELTP</sequence>